<gene>
    <name evidence="2" type="ORF">Cgig2_025042</name>
</gene>
<dbReference type="PANTHER" id="PTHR31973:SF197">
    <property type="entry name" value="SWIM-TYPE DOMAIN-CONTAINING PROTEIN"/>
    <property type="match status" value="1"/>
</dbReference>
<feature type="region of interest" description="Disordered" evidence="1">
    <location>
        <begin position="1"/>
        <end position="38"/>
    </location>
</feature>
<evidence type="ECO:0000256" key="1">
    <source>
        <dbReference type="SAM" id="MobiDB-lite"/>
    </source>
</evidence>
<evidence type="ECO:0000313" key="2">
    <source>
        <dbReference type="EMBL" id="KAJ8421081.1"/>
    </source>
</evidence>
<dbReference type="OrthoDB" id="125347at2759"/>
<protein>
    <submittedName>
        <fullName evidence="2">Uncharacterized protein</fullName>
    </submittedName>
</protein>
<name>A0A9Q1GKZ1_9CARY</name>
<keyword evidence="3" id="KW-1185">Reference proteome</keyword>
<dbReference type="AlphaFoldDB" id="A0A9Q1GKZ1"/>
<dbReference type="PANTHER" id="PTHR31973">
    <property type="entry name" value="POLYPROTEIN, PUTATIVE-RELATED"/>
    <property type="match status" value="1"/>
</dbReference>
<dbReference type="Proteomes" id="UP001153076">
    <property type="component" value="Unassembled WGS sequence"/>
</dbReference>
<accession>A0A9Q1GKZ1</accession>
<proteinExistence type="predicted"/>
<organism evidence="2 3">
    <name type="scientific">Carnegiea gigantea</name>
    <dbReference type="NCBI Taxonomy" id="171969"/>
    <lineage>
        <taxon>Eukaryota</taxon>
        <taxon>Viridiplantae</taxon>
        <taxon>Streptophyta</taxon>
        <taxon>Embryophyta</taxon>
        <taxon>Tracheophyta</taxon>
        <taxon>Spermatophyta</taxon>
        <taxon>Magnoliopsida</taxon>
        <taxon>eudicotyledons</taxon>
        <taxon>Gunneridae</taxon>
        <taxon>Pentapetalae</taxon>
        <taxon>Caryophyllales</taxon>
        <taxon>Cactineae</taxon>
        <taxon>Cactaceae</taxon>
        <taxon>Cactoideae</taxon>
        <taxon>Echinocereeae</taxon>
        <taxon>Carnegiea</taxon>
    </lineage>
</organism>
<comment type="caution">
    <text evidence="2">The sequence shown here is derived from an EMBL/GenBank/DDBJ whole genome shotgun (WGS) entry which is preliminary data.</text>
</comment>
<evidence type="ECO:0000313" key="3">
    <source>
        <dbReference type="Proteomes" id="UP001153076"/>
    </source>
</evidence>
<dbReference type="EMBL" id="JAKOGI010002934">
    <property type="protein sequence ID" value="KAJ8421081.1"/>
    <property type="molecule type" value="Genomic_DNA"/>
</dbReference>
<reference evidence="2" key="1">
    <citation type="submission" date="2022-04" db="EMBL/GenBank/DDBJ databases">
        <title>Carnegiea gigantea Genome sequencing and assembly v2.</title>
        <authorList>
            <person name="Copetti D."/>
            <person name="Sanderson M.J."/>
            <person name="Burquez A."/>
            <person name="Wojciechowski M.F."/>
        </authorList>
    </citation>
    <scope>NUCLEOTIDE SEQUENCE</scope>
    <source>
        <strain evidence="2">SGP5-SGP5p</strain>
        <tissue evidence="2">Aerial part</tissue>
    </source>
</reference>
<sequence length="349" mass="40145">MSDDSDDANFNEAEQEAIEEYDDTSLDEESFSSNEGLDDMELEFDAESRMDFGREISHGEGDRNLVVNKISKGTISALNKVMLTARRRVCVIHLYKTLHQLTQATSYFHAYFYIATNAYSAYVHGKAMEQIKEKDAPAYHWLKDTEPLGHWARFKFDHTLKSTDNTNNFVESFNHAILNFRGKPILTMLEDITKLIGGSGRPCKHATRCILRVKDKLEDYCDDWFKVEKYRKFYDTIVHPISTTSMWENRTLPELDAQYSQVRKGRPEEHKRRLSQPLPPARAHHLVLALLDVKNANSWDITKLPMEDQEMNMGNGTGIDGVICPVNFSGSYLPKELYLKPSSTICYDH</sequence>